<reference evidence="2" key="1">
    <citation type="journal article" date="2011" name="Proc. Natl. Acad. Sci. U.S.A.">
        <title>Obligate biotrophy features unraveled by the genomic analysis of rust fungi.</title>
        <authorList>
            <person name="Duplessis S."/>
            <person name="Cuomo C.A."/>
            <person name="Lin Y.-C."/>
            <person name="Aerts A."/>
            <person name="Tisserant E."/>
            <person name="Veneault-Fourrey C."/>
            <person name="Joly D.L."/>
            <person name="Hacquard S."/>
            <person name="Amselem J."/>
            <person name="Cantarel B.L."/>
            <person name="Chiu R."/>
            <person name="Coutinho P.M."/>
            <person name="Feau N."/>
            <person name="Field M."/>
            <person name="Frey P."/>
            <person name="Gelhaye E."/>
            <person name="Goldberg J."/>
            <person name="Grabherr M.G."/>
            <person name="Kodira C.D."/>
            <person name="Kohler A."/>
            <person name="Kuees U."/>
            <person name="Lindquist E.A."/>
            <person name="Lucas S.M."/>
            <person name="Mago R."/>
            <person name="Mauceli E."/>
            <person name="Morin E."/>
            <person name="Murat C."/>
            <person name="Pangilinan J.L."/>
            <person name="Park R."/>
            <person name="Pearson M."/>
            <person name="Quesneville H."/>
            <person name="Rouhier N."/>
            <person name="Sakthikumar S."/>
            <person name="Salamov A.A."/>
            <person name="Schmutz J."/>
            <person name="Selles B."/>
            <person name="Shapiro H."/>
            <person name="Tanguay P."/>
            <person name="Tuskan G.A."/>
            <person name="Henrissat B."/>
            <person name="Van de Peer Y."/>
            <person name="Rouze P."/>
            <person name="Ellis J.G."/>
            <person name="Dodds P.N."/>
            <person name="Schein J.E."/>
            <person name="Zhong S."/>
            <person name="Hamelin R.C."/>
            <person name="Grigoriev I.V."/>
            <person name="Szabo L.J."/>
            <person name="Martin F."/>
        </authorList>
    </citation>
    <scope>NUCLEOTIDE SEQUENCE [LARGE SCALE GENOMIC DNA]</scope>
    <source>
        <strain evidence="2">98AG31 / pathotype 3-4-7</strain>
    </source>
</reference>
<dbReference type="Proteomes" id="UP000001072">
    <property type="component" value="Unassembled WGS sequence"/>
</dbReference>
<dbReference type="InParanoid" id="F4RHU6"/>
<keyword evidence="2" id="KW-1185">Reference proteome</keyword>
<dbReference type="KEGG" id="mlr:MELLADRAFT_105349"/>
<organism evidence="2">
    <name type="scientific">Melampsora larici-populina (strain 98AG31 / pathotype 3-4-7)</name>
    <name type="common">Poplar leaf rust fungus</name>
    <dbReference type="NCBI Taxonomy" id="747676"/>
    <lineage>
        <taxon>Eukaryota</taxon>
        <taxon>Fungi</taxon>
        <taxon>Dikarya</taxon>
        <taxon>Basidiomycota</taxon>
        <taxon>Pucciniomycotina</taxon>
        <taxon>Pucciniomycetes</taxon>
        <taxon>Pucciniales</taxon>
        <taxon>Melampsoraceae</taxon>
        <taxon>Melampsora</taxon>
    </lineage>
</organism>
<dbReference type="AlphaFoldDB" id="F4RHU6"/>
<evidence type="ECO:0000313" key="2">
    <source>
        <dbReference type="Proteomes" id="UP000001072"/>
    </source>
</evidence>
<proteinExistence type="predicted"/>
<dbReference type="GeneID" id="18922580"/>
<name>F4RHU6_MELLP</name>
<dbReference type="VEuPathDB" id="FungiDB:MELLADRAFT_105349"/>
<dbReference type="OrthoDB" id="44277at2759"/>
<evidence type="ECO:0000313" key="1">
    <source>
        <dbReference type="EMBL" id="EGG08073.1"/>
    </source>
</evidence>
<dbReference type="RefSeq" id="XP_007408838.1">
    <property type="nucleotide sequence ID" value="XM_007408776.1"/>
</dbReference>
<gene>
    <name evidence="1" type="ORF">MELLADRAFT_105349</name>
</gene>
<evidence type="ECO:0008006" key="3">
    <source>
        <dbReference type="Google" id="ProtNLM"/>
    </source>
</evidence>
<accession>F4RHU6</accession>
<sequence>MSHRIIIDLTKPTQGEQVEGNRLTRTLTPPGNRTNDTITSDSSNKVPIPYYETIENLARKEEGTLYRLKARRVRPMDCVVSYDPYEDVEYYDDHIAYKGFQLIKSESNKEGWRVRRIYFDHHEIRGFLRGHYFLKFHETWKDLPTQGRSHCFARAESHRHAAMTLKSFQFHLFNKRRDDSGKLIPDYQQWYSDSCSMVIQPCYALQSAGSPYVGEPSCPPYHSRETVDMAVIDRTFELFATQHICNDICKIIGNVQMGEKGRNSESPSY</sequence>
<protein>
    <recommendedName>
        <fullName evidence="3">Alpha-type protein kinase domain-containing protein</fullName>
    </recommendedName>
</protein>
<dbReference type="EMBL" id="GL883102">
    <property type="protein sequence ID" value="EGG08073.1"/>
    <property type="molecule type" value="Genomic_DNA"/>
</dbReference>
<dbReference type="HOGENOM" id="CLU_048144_0_0_1"/>